<dbReference type="EMBL" id="GEDC01028077">
    <property type="protein sequence ID" value="JAS09221.1"/>
    <property type="molecule type" value="Transcribed_RNA"/>
</dbReference>
<feature type="domain" description="C2H2-type" evidence="7">
    <location>
        <begin position="102"/>
        <end position="129"/>
    </location>
</feature>
<dbReference type="GO" id="GO:0008270">
    <property type="term" value="F:zinc ion binding"/>
    <property type="evidence" value="ECO:0007669"/>
    <property type="project" value="UniProtKB-KW"/>
</dbReference>
<dbReference type="InterPro" id="IPR013087">
    <property type="entry name" value="Znf_C2H2_type"/>
</dbReference>
<feature type="compositionally biased region" description="Basic and acidic residues" evidence="6">
    <location>
        <begin position="324"/>
        <end position="335"/>
    </location>
</feature>
<keyword evidence="4" id="KW-0862">Zinc</keyword>
<name>A0A1B6C6U2_9HEMI</name>
<dbReference type="PANTHER" id="PTHR24379">
    <property type="entry name" value="KRAB AND ZINC FINGER DOMAIN-CONTAINING"/>
    <property type="match status" value="1"/>
</dbReference>
<dbReference type="GO" id="GO:0005634">
    <property type="term" value="C:nucleus"/>
    <property type="evidence" value="ECO:0007669"/>
    <property type="project" value="TreeGrafter"/>
</dbReference>
<dbReference type="PROSITE" id="PS50157">
    <property type="entry name" value="ZINC_FINGER_C2H2_2"/>
    <property type="match status" value="4"/>
</dbReference>
<dbReference type="Gene3D" id="3.30.160.60">
    <property type="entry name" value="Classic Zinc Finger"/>
    <property type="match status" value="2"/>
</dbReference>
<feature type="region of interest" description="Disordered" evidence="6">
    <location>
        <begin position="295"/>
        <end position="342"/>
    </location>
</feature>
<reference evidence="8" key="1">
    <citation type="submission" date="2015-12" db="EMBL/GenBank/DDBJ databases">
        <title>De novo transcriptome assembly of four potential Pierce s Disease insect vectors from Arizona vineyards.</title>
        <authorList>
            <person name="Tassone E.E."/>
        </authorList>
    </citation>
    <scope>NUCLEOTIDE SEQUENCE</scope>
</reference>
<feature type="domain" description="C2H2-type" evidence="7">
    <location>
        <begin position="133"/>
        <end position="156"/>
    </location>
</feature>
<dbReference type="PROSITE" id="PS00028">
    <property type="entry name" value="ZINC_FINGER_C2H2_1"/>
    <property type="match status" value="5"/>
</dbReference>
<dbReference type="GO" id="GO:0000977">
    <property type="term" value="F:RNA polymerase II transcription regulatory region sequence-specific DNA binding"/>
    <property type="evidence" value="ECO:0007669"/>
    <property type="project" value="TreeGrafter"/>
</dbReference>
<evidence type="ECO:0000313" key="8">
    <source>
        <dbReference type="EMBL" id="JAS09221.1"/>
    </source>
</evidence>
<evidence type="ECO:0000256" key="3">
    <source>
        <dbReference type="ARBA" id="ARBA00022771"/>
    </source>
</evidence>
<evidence type="ECO:0000313" key="9">
    <source>
        <dbReference type="EMBL" id="JAS33970.1"/>
    </source>
</evidence>
<keyword evidence="2" id="KW-0677">Repeat</keyword>
<evidence type="ECO:0000259" key="7">
    <source>
        <dbReference type="PROSITE" id="PS50157"/>
    </source>
</evidence>
<evidence type="ECO:0000256" key="2">
    <source>
        <dbReference type="ARBA" id="ARBA00022737"/>
    </source>
</evidence>
<dbReference type="SUPFAM" id="SSF57667">
    <property type="entry name" value="beta-beta-alpha zinc fingers"/>
    <property type="match status" value="1"/>
</dbReference>
<evidence type="ECO:0000256" key="1">
    <source>
        <dbReference type="ARBA" id="ARBA00022723"/>
    </source>
</evidence>
<dbReference type="PANTHER" id="PTHR24379:SF127">
    <property type="entry name" value="BLOODY FINGERS-RELATED"/>
    <property type="match status" value="1"/>
</dbReference>
<protein>
    <recommendedName>
        <fullName evidence="7">C2H2-type domain-containing protein</fullName>
    </recommendedName>
</protein>
<feature type="domain" description="C2H2-type" evidence="7">
    <location>
        <begin position="8"/>
        <end position="35"/>
    </location>
</feature>
<sequence length="342" mass="39220">MSDNSGPHVCVLCNNKLDSKEALKEHFRKHANKEIDSKGRQIGKNGEYIEPTPSRSKTYIKGSASKFINGEIICDVCGEGFKCNTMAIQHKFRKHPDSATKHFCPQCGMQFPLKIHRDNHLKQHTQHTPRNPYPCIDCGVVFYNRSAHEYHSRSTHERIVSLFKPVVTPPPSKKIKVNNAGDPQSVYYCHLCGFEYIVKFNLQKHLERQHTANERDNPPQDLIKCTTCDALFYSQKAYNNHNMYHKPDDLYVTSEQQRLQTVTRVDQDFDIRRVQTGAEKYIPVYRCRPKPSIPVIKKIPTKNDSSDEMSPASAIESSDDSDTENPRQKRIKTDSNQEAAIS</sequence>
<dbReference type="GO" id="GO:0000981">
    <property type="term" value="F:DNA-binding transcription factor activity, RNA polymerase II-specific"/>
    <property type="evidence" value="ECO:0007669"/>
    <property type="project" value="TreeGrafter"/>
</dbReference>
<feature type="domain" description="C2H2-type" evidence="7">
    <location>
        <begin position="187"/>
        <end position="215"/>
    </location>
</feature>
<evidence type="ECO:0000256" key="4">
    <source>
        <dbReference type="ARBA" id="ARBA00022833"/>
    </source>
</evidence>
<accession>A0A1B6C6U2</accession>
<dbReference type="InterPro" id="IPR036236">
    <property type="entry name" value="Znf_C2H2_sf"/>
</dbReference>
<gene>
    <name evidence="8" type="ORF">g.9190</name>
    <name evidence="9" type="ORF">g.9191</name>
</gene>
<evidence type="ECO:0000256" key="5">
    <source>
        <dbReference type="PROSITE-ProRule" id="PRU00042"/>
    </source>
</evidence>
<keyword evidence="3 5" id="KW-0863">Zinc-finger</keyword>
<evidence type="ECO:0000256" key="6">
    <source>
        <dbReference type="SAM" id="MobiDB-lite"/>
    </source>
</evidence>
<keyword evidence="1" id="KW-0479">Metal-binding</keyword>
<dbReference type="EMBL" id="GEDC01003328">
    <property type="protein sequence ID" value="JAS33970.1"/>
    <property type="molecule type" value="Transcribed_RNA"/>
</dbReference>
<dbReference type="AlphaFoldDB" id="A0A1B6C6U2"/>
<proteinExistence type="predicted"/>
<organism evidence="8">
    <name type="scientific">Clastoptera arizonana</name>
    <name type="common">Arizona spittle bug</name>
    <dbReference type="NCBI Taxonomy" id="38151"/>
    <lineage>
        <taxon>Eukaryota</taxon>
        <taxon>Metazoa</taxon>
        <taxon>Ecdysozoa</taxon>
        <taxon>Arthropoda</taxon>
        <taxon>Hexapoda</taxon>
        <taxon>Insecta</taxon>
        <taxon>Pterygota</taxon>
        <taxon>Neoptera</taxon>
        <taxon>Paraneoptera</taxon>
        <taxon>Hemiptera</taxon>
        <taxon>Auchenorrhyncha</taxon>
        <taxon>Cercopoidea</taxon>
        <taxon>Clastopteridae</taxon>
        <taxon>Clastoptera</taxon>
    </lineage>
</organism>
<dbReference type="SMART" id="SM00355">
    <property type="entry name" value="ZnF_C2H2"/>
    <property type="match status" value="6"/>
</dbReference>